<feature type="compositionally biased region" description="Low complexity" evidence="1">
    <location>
        <begin position="325"/>
        <end position="339"/>
    </location>
</feature>
<accession>A0A0G0ZDI1</accession>
<dbReference type="InterPro" id="IPR023296">
    <property type="entry name" value="Glyco_hydro_beta-prop_sf"/>
</dbReference>
<dbReference type="InterPro" id="IPR029058">
    <property type="entry name" value="AB_hydrolase_fold"/>
</dbReference>
<protein>
    <recommendedName>
        <fullName evidence="4">PGAP1 family protein</fullName>
    </recommendedName>
</protein>
<dbReference type="Proteomes" id="UP000034320">
    <property type="component" value="Unassembled WGS sequence"/>
</dbReference>
<evidence type="ECO:0000313" key="3">
    <source>
        <dbReference type="Proteomes" id="UP000034320"/>
    </source>
</evidence>
<dbReference type="EMBL" id="LCDD01000013">
    <property type="protein sequence ID" value="KKS46775.1"/>
    <property type="molecule type" value="Genomic_DNA"/>
</dbReference>
<dbReference type="Gene3D" id="2.115.10.20">
    <property type="entry name" value="Glycosyl hydrolase domain, family 43"/>
    <property type="match status" value="3"/>
</dbReference>
<sequence>MVLIILLILIFSLFIPTKVWSVFVPENSPILSKGSTWDKTNVYGPSVIFDDNNIYKLWYTGYDGYKAQIGYSSSDTYLNFSPNPVSPIIPGTIIYQYDGGVEHPSVLKISNSLYKMWFHRAKSSFNSFELYYAESTNGTIWTNYTKLLFTNQTTWDQYSQTAPSVIYDENDENMKYKMWYTGSGYFNNEPRMWRIGFAYSNDGINWTKNVEPVLIADQYWEDKRELTGVANPHVLKISDKYHIWYHSNEKIGYAASSDSGMTWNKYIDPILSAKSGTYYSSSVWDPYVVYYDNKFYLFFSAFSSSSKHIGVATDTSLPEVEKPTETPTATPTVTPTATPTPTIPKNSPIIIIPGLGASWNSKDIISCDTGQSGKWSKTPFVTVYDRLIKTLQKNAKLNQNKDFYVYYYDWRLPINDQTKKLKTFINKVTSKSKARLIGHSLGGLLIRGYLTDYPQDDKVYKAMTIGTPHLGTILSYPLWENGEIWFDDLATKIPITQLINYCRVVKTVMNLGTVTNGLVNIDVNTYKLMSPRETIVALSPSIESLLPGFDYLKLDGQTVPFSSLKSQNIWLQNHPPDDLRTKLITDTISGSGFDTLRYLEIEPAPAKDIQAGNWLDGKPVNREKDESGDGTVLSMSSQLNSADNQVLNADHVQIVYYDEALKKILEFLNLKEISPFGIQAVPEADADTAITLMSDKDAVIEAVKPDNQKVIGQDNLLALFNPLKGNYKLKIKGSQNGQAVLQTSWFSKTGGIETDTYALKLKKNKWNNYLLLYMPESQNKLLMVPN</sequence>
<dbReference type="Gene3D" id="3.40.50.1820">
    <property type="entry name" value="alpha/beta hydrolase"/>
    <property type="match status" value="1"/>
</dbReference>
<evidence type="ECO:0008006" key="4">
    <source>
        <dbReference type="Google" id="ProtNLM"/>
    </source>
</evidence>
<organism evidence="2 3">
    <name type="scientific">Candidatus Gottesmanbacteria bacterium GW2011_GWA2_42_18</name>
    <dbReference type="NCBI Taxonomy" id="1618442"/>
    <lineage>
        <taxon>Bacteria</taxon>
        <taxon>Candidatus Gottesmaniibacteriota</taxon>
    </lineage>
</organism>
<dbReference type="AlphaFoldDB" id="A0A0G0ZDI1"/>
<feature type="region of interest" description="Disordered" evidence="1">
    <location>
        <begin position="318"/>
        <end position="339"/>
    </location>
</feature>
<dbReference type="Pfam" id="PF02089">
    <property type="entry name" value="Palm_thioest"/>
    <property type="match status" value="1"/>
</dbReference>
<evidence type="ECO:0000313" key="2">
    <source>
        <dbReference type="EMBL" id="KKS46775.1"/>
    </source>
</evidence>
<evidence type="ECO:0000256" key="1">
    <source>
        <dbReference type="SAM" id="MobiDB-lite"/>
    </source>
</evidence>
<gene>
    <name evidence="2" type="ORF">UV09_C0013G0008</name>
</gene>
<reference evidence="2 3" key="1">
    <citation type="journal article" date="2015" name="Nature">
        <title>rRNA introns, odd ribosomes, and small enigmatic genomes across a large radiation of phyla.</title>
        <authorList>
            <person name="Brown C.T."/>
            <person name="Hug L.A."/>
            <person name="Thomas B.C."/>
            <person name="Sharon I."/>
            <person name="Castelle C.J."/>
            <person name="Singh A."/>
            <person name="Wilkins M.J."/>
            <person name="Williams K.H."/>
            <person name="Banfield J.F."/>
        </authorList>
    </citation>
    <scope>NUCLEOTIDE SEQUENCE [LARGE SCALE GENOMIC DNA]</scope>
</reference>
<dbReference type="PANTHER" id="PTHR35279">
    <property type="match status" value="1"/>
</dbReference>
<dbReference type="SUPFAM" id="SSF75005">
    <property type="entry name" value="Arabinanase/levansucrase/invertase"/>
    <property type="match status" value="2"/>
</dbReference>
<name>A0A0G0ZDI1_9BACT</name>
<dbReference type="SUPFAM" id="SSF53474">
    <property type="entry name" value="alpha/beta-Hydrolases"/>
    <property type="match status" value="1"/>
</dbReference>
<dbReference type="PANTHER" id="PTHR35279:SF1">
    <property type="entry name" value="ARABINANASE_LEVANSUCRASE_INVERTASE"/>
    <property type="match status" value="1"/>
</dbReference>
<comment type="caution">
    <text evidence="2">The sequence shown here is derived from an EMBL/GenBank/DDBJ whole genome shotgun (WGS) entry which is preliminary data.</text>
</comment>
<proteinExistence type="predicted"/>